<dbReference type="InterPro" id="IPR056436">
    <property type="entry name" value="Znf-C2H2_ZIC1-5/GLI1-3-like"/>
</dbReference>
<name>A0A6A4IDL2_9AGAR</name>
<feature type="domain" description="C2H2-type" evidence="10">
    <location>
        <begin position="74"/>
        <end position="106"/>
    </location>
</feature>
<dbReference type="EMBL" id="ML769390">
    <property type="protein sequence ID" value="KAE9408686.1"/>
    <property type="molecule type" value="Genomic_DNA"/>
</dbReference>
<keyword evidence="2" id="KW-0479">Metal-binding</keyword>
<feature type="compositionally biased region" description="Low complexity" evidence="9">
    <location>
        <begin position="16"/>
        <end position="25"/>
    </location>
</feature>
<keyword evidence="4 7" id="KW-0863">Zinc-finger</keyword>
<dbReference type="GO" id="GO:0000981">
    <property type="term" value="F:DNA-binding transcription factor activity, RNA polymerase II-specific"/>
    <property type="evidence" value="ECO:0007669"/>
    <property type="project" value="TreeGrafter"/>
</dbReference>
<reference evidence="11" key="1">
    <citation type="journal article" date="2019" name="Environ. Microbiol.">
        <title>Fungal ecological strategies reflected in gene transcription - a case study of two litter decomposers.</title>
        <authorList>
            <person name="Barbi F."/>
            <person name="Kohler A."/>
            <person name="Barry K."/>
            <person name="Baskaran P."/>
            <person name="Daum C."/>
            <person name="Fauchery L."/>
            <person name="Ihrmark K."/>
            <person name="Kuo A."/>
            <person name="LaButti K."/>
            <person name="Lipzen A."/>
            <person name="Morin E."/>
            <person name="Grigoriev I.V."/>
            <person name="Henrissat B."/>
            <person name="Lindahl B."/>
            <person name="Martin F."/>
        </authorList>
    </citation>
    <scope>NUCLEOTIDE SEQUENCE</scope>
    <source>
        <strain evidence="11">JB14</strain>
    </source>
</reference>
<gene>
    <name evidence="11" type="ORF">BT96DRAFT_668128</name>
</gene>
<comment type="subcellular location">
    <subcellularLocation>
        <location evidence="1">Nucleus</location>
    </subcellularLocation>
</comment>
<dbReference type="GO" id="GO:0000978">
    <property type="term" value="F:RNA polymerase II cis-regulatory region sequence-specific DNA binding"/>
    <property type="evidence" value="ECO:0007669"/>
    <property type="project" value="TreeGrafter"/>
</dbReference>
<keyword evidence="8" id="KW-0175">Coiled coil</keyword>
<evidence type="ECO:0000256" key="7">
    <source>
        <dbReference type="PROSITE-ProRule" id="PRU00042"/>
    </source>
</evidence>
<keyword evidence="6" id="KW-0539">Nucleus</keyword>
<evidence type="ECO:0000256" key="2">
    <source>
        <dbReference type="ARBA" id="ARBA00022723"/>
    </source>
</evidence>
<dbReference type="PANTHER" id="PTHR45718">
    <property type="entry name" value="TRANSCRIPTIONAL ACTIVATOR CUBITUS INTERRUPTUS"/>
    <property type="match status" value="1"/>
</dbReference>
<dbReference type="Pfam" id="PF23561">
    <property type="entry name" value="zf-C2H2_15"/>
    <property type="match status" value="1"/>
</dbReference>
<keyword evidence="3" id="KW-0677">Repeat</keyword>
<dbReference type="SUPFAM" id="SSF57667">
    <property type="entry name" value="beta-beta-alpha zinc fingers"/>
    <property type="match status" value="2"/>
</dbReference>
<protein>
    <recommendedName>
        <fullName evidence="10">C2H2-type domain-containing protein</fullName>
    </recommendedName>
</protein>
<accession>A0A6A4IDL2</accession>
<keyword evidence="5" id="KW-0862">Zinc</keyword>
<dbReference type="PROSITE" id="PS50157">
    <property type="entry name" value="ZINC_FINGER_C2H2_2"/>
    <property type="match status" value="2"/>
</dbReference>
<dbReference type="AlphaFoldDB" id="A0A6A4IDL2"/>
<evidence type="ECO:0000256" key="8">
    <source>
        <dbReference type="SAM" id="Coils"/>
    </source>
</evidence>
<feature type="region of interest" description="Disordered" evidence="9">
    <location>
        <begin position="129"/>
        <end position="165"/>
    </location>
</feature>
<evidence type="ECO:0000256" key="3">
    <source>
        <dbReference type="ARBA" id="ARBA00022737"/>
    </source>
</evidence>
<dbReference type="GO" id="GO:0005634">
    <property type="term" value="C:nucleus"/>
    <property type="evidence" value="ECO:0007669"/>
    <property type="project" value="UniProtKB-SubCell"/>
</dbReference>
<dbReference type="InterPro" id="IPR036236">
    <property type="entry name" value="Znf_C2H2_sf"/>
</dbReference>
<evidence type="ECO:0000313" key="11">
    <source>
        <dbReference type="EMBL" id="KAE9408686.1"/>
    </source>
</evidence>
<dbReference type="PANTHER" id="PTHR45718:SF4">
    <property type="entry name" value="TRANSCRIPTIONAL ACTIVATOR CUBITUS INTERRUPTUS"/>
    <property type="match status" value="1"/>
</dbReference>
<feature type="compositionally biased region" description="Acidic residues" evidence="9">
    <location>
        <begin position="1"/>
        <end position="10"/>
    </location>
</feature>
<evidence type="ECO:0000256" key="6">
    <source>
        <dbReference type="ARBA" id="ARBA00023242"/>
    </source>
</evidence>
<evidence type="ECO:0000313" key="12">
    <source>
        <dbReference type="Proteomes" id="UP000799118"/>
    </source>
</evidence>
<dbReference type="InterPro" id="IPR013087">
    <property type="entry name" value="Znf_C2H2_type"/>
</dbReference>
<sequence>MASDSEDESFDLNGFDSVSRPVSPSVSSVLDSRAEIEDDSVTCLWDDCGLVFTNLQVFIDHIHNEHIGVNKSNYTCEWATCHRRGLSQTSRFALISHIRSHTGEKPFVCSLPECDKSFTRSDALAKHMRLQHNIDPPAPGRGGARKRKRDEPSPPPTNGFATPSGSAFRTFKVEQPWSTVEPMDEADRVYEKYLATFPKSPDDEEDGYGSSPFDSLPAHLRSQYDPSTKLVNGRSPEMVMYILMKAKHRYVLEQQELLLEELKLANAELIRVREEKEIMMDRVLRATFGPQAEVLIAPIPMPPGMIPDQESGLAYTNGAGLRH</sequence>
<dbReference type="PROSITE" id="PS00028">
    <property type="entry name" value="ZINC_FINGER_C2H2_1"/>
    <property type="match status" value="2"/>
</dbReference>
<dbReference type="Gene3D" id="3.30.160.60">
    <property type="entry name" value="Classic Zinc Finger"/>
    <property type="match status" value="3"/>
</dbReference>
<dbReference type="Pfam" id="PF00096">
    <property type="entry name" value="zf-C2H2"/>
    <property type="match status" value="1"/>
</dbReference>
<keyword evidence="12" id="KW-1185">Reference proteome</keyword>
<feature type="domain" description="C2H2-type" evidence="10">
    <location>
        <begin position="107"/>
        <end position="137"/>
    </location>
</feature>
<evidence type="ECO:0000259" key="10">
    <source>
        <dbReference type="PROSITE" id="PS50157"/>
    </source>
</evidence>
<feature type="region of interest" description="Disordered" evidence="9">
    <location>
        <begin position="1"/>
        <end position="25"/>
    </location>
</feature>
<organism evidence="11 12">
    <name type="scientific">Gymnopus androsaceus JB14</name>
    <dbReference type="NCBI Taxonomy" id="1447944"/>
    <lineage>
        <taxon>Eukaryota</taxon>
        <taxon>Fungi</taxon>
        <taxon>Dikarya</taxon>
        <taxon>Basidiomycota</taxon>
        <taxon>Agaricomycotina</taxon>
        <taxon>Agaricomycetes</taxon>
        <taxon>Agaricomycetidae</taxon>
        <taxon>Agaricales</taxon>
        <taxon>Marasmiineae</taxon>
        <taxon>Omphalotaceae</taxon>
        <taxon>Gymnopus</taxon>
    </lineage>
</organism>
<feature type="coiled-coil region" evidence="8">
    <location>
        <begin position="252"/>
        <end position="282"/>
    </location>
</feature>
<evidence type="ECO:0000256" key="1">
    <source>
        <dbReference type="ARBA" id="ARBA00004123"/>
    </source>
</evidence>
<proteinExistence type="predicted"/>
<evidence type="ECO:0000256" key="5">
    <source>
        <dbReference type="ARBA" id="ARBA00022833"/>
    </source>
</evidence>
<feature type="region of interest" description="Disordered" evidence="9">
    <location>
        <begin position="200"/>
        <end position="220"/>
    </location>
</feature>
<dbReference type="InterPro" id="IPR043359">
    <property type="entry name" value="GLI-like"/>
</dbReference>
<dbReference type="OrthoDB" id="3437960at2759"/>
<dbReference type="SMART" id="SM00355">
    <property type="entry name" value="ZnF_C2H2"/>
    <property type="match status" value="3"/>
</dbReference>
<dbReference type="GO" id="GO:0008270">
    <property type="term" value="F:zinc ion binding"/>
    <property type="evidence" value="ECO:0007669"/>
    <property type="project" value="UniProtKB-KW"/>
</dbReference>
<evidence type="ECO:0000256" key="9">
    <source>
        <dbReference type="SAM" id="MobiDB-lite"/>
    </source>
</evidence>
<dbReference type="Proteomes" id="UP000799118">
    <property type="component" value="Unassembled WGS sequence"/>
</dbReference>
<dbReference type="FunFam" id="3.30.160.60:FF:000201">
    <property type="entry name" value="C2H2 finger domain protein (Gli3)"/>
    <property type="match status" value="1"/>
</dbReference>
<evidence type="ECO:0000256" key="4">
    <source>
        <dbReference type="ARBA" id="ARBA00022771"/>
    </source>
</evidence>